<keyword evidence="7" id="KW-0460">Magnesium</keyword>
<organism evidence="10 11">
    <name type="scientific">Aeoliella mucimassa</name>
    <dbReference type="NCBI Taxonomy" id="2527972"/>
    <lineage>
        <taxon>Bacteria</taxon>
        <taxon>Pseudomonadati</taxon>
        <taxon>Planctomycetota</taxon>
        <taxon>Planctomycetia</taxon>
        <taxon>Pirellulales</taxon>
        <taxon>Lacipirellulaceae</taxon>
        <taxon>Aeoliella</taxon>
    </lineage>
</organism>
<dbReference type="GO" id="GO:0005886">
    <property type="term" value="C:plasma membrane"/>
    <property type="evidence" value="ECO:0007669"/>
    <property type="project" value="UniProtKB-SubCell"/>
</dbReference>
<feature type="transmembrane region" description="Helical" evidence="9">
    <location>
        <begin position="52"/>
        <end position="76"/>
    </location>
</feature>
<feature type="transmembrane region" description="Helical" evidence="9">
    <location>
        <begin position="142"/>
        <end position="161"/>
    </location>
</feature>
<evidence type="ECO:0000256" key="7">
    <source>
        <dbReference type="PIRSR" id="PIRSR600715-1"/>
    </source>
</evidence>
<evidence type="ECO:0000313" key="10">
    <source>
        <dbReference type="EMBL" id="QDU58504.1"/>
    </source>
</evidence>
<feature type="transmembrane region" description="Helical" evidence="9">
    <location>
        <begin position="199"/>
        <end position="218"/>
    </location>
</feature>
<accession>A0A518AUV4</accession>
<gene>
    <name evidence="10" type="ORF">Pan181_47410</name>
</gene>
<feature type="binding site" evidence="7">
    <location>
        <position position="168"/>
    </location>
    <ligand>
        <name>Mg(2+)</name>
        <dbReference type="ChEBI" id="CHEBI:18420"/>
    </ligand>
</feature>
<keyword evidence="5 9" id="KW-1133">Transmembrane helix</keyword>
<comment type="subcellular location">
    <subcellularLocation>
        <location evidence="1">Cell membrane</location>
        <topology evidence="1">Multi-pass membrane protein</topology>
    </subcellularLocation>
</comment>
<feature type="transmembrane region" description="Helical" evidence="9">
    <location>
        <begin position="225"/>
        <end position="246"/>
    </location>
</feature>
<evidence type="ECO:0000256" key="5">
    <source>
        <dbReference type="ARBA" id="ARBA00022989"/>
    </source>
</evidence>
<sequence>MLDSTTIIVYLIAGVGSFLLSLMITPIVRATSHRLGFVDKPDRRRKAHKAPVALGGGVAVFLGLVVSMAVVFGYATFANATLITASNFLPLTCLAIAAAGIVVLGGVDDVTGLRGRYKLLGQVALTALLIWSGALIEGFSAFGYQVNLGWLAIPATAFWLLGTTNAVNLIDGIDGLAGSVGLILCLTLAAITGGLQDNVVLTATMLALGGSLLAFLRYNFAPATIYLGDTGSMLVGLVCGTVAVLASAKSSAAAAFAVPIAVWSIPILDSFAALLRRKLTGRSMFSPDRGHLHHSLLVRGWSVQQASLFISLICATTCLSAVLSIYMRNEWIAIFTVIAVMVFLVFTKTFGHIEFALVSGRMRRLATSISTKEPHGEHNFRESSIQLQGSREWSKLWAAIVEAADGYKLTRMKLTIDIPLIHEAFYANWETSRPVSRDSQVWHLTHPLIVDGDMVGQMDITGEVQTDKKHSTISQISQILDFFEPIEEDIRYIREDIETEHLSMGAAKAVANPQSPSSASQGPLESPPADLVR</sequence>
<dbReference type="KEGG" id="amuc:Pan181_47410"/>
<dbReference type="EC" id="2.7.8.33" evidence="10"/>
<evidence type="ECO:0000256" key="4">
    <source>
        <dbReference type="ARBA" id="ARBA00022692"/>
    </source>
</evidence>
<evidence type="ECO:0000256" key="8">
    <source>
        <dbReference type="SAM" id="MobiDB-lite"/>
    </source>
</evidence>
<dbReference type="GO" id="GO:0036380">
    <property type="term" value="F:UDP-N-acetylglucosamine-undecaprenyl-phosphate N-acetylglucosaminephosphotransferase activity"/>
    <property type="evidence" value="ECO:0007669"/>
    <property type="project" value="UniProtKB-EC"/>
</dbReference>
<dbReference type="InterPro" id="IPR000715">
    <property type="entry name" value="Glycosyl_transferase_4"/>
</dbReference>
<feature type="transmembrane region" description="Helical" evidence="9">
    <location>
        <begin position="173"/>
        <end position="193"/>
    </location>
</feature>
<dbReference type="Proteomes" id="UP000315750">
    <property type="component" value="Chromosome"/>
</dbReference>
<dbReference type="Pfam" id="PF00953">
    <property type="entry name" value="Glycos_transf_4"/>
    <property type="match status" value="1"/>
</dbReference>
<comment type="cofactor">
    <cofactor evidence="7">
        <name>Mg(2+)</name>
        <dbReference type="ChEBI" id="CHEBI:18420"/>
    </cofactor>
</comment>
<dbReference type="EMBL" id="CP036278">
    <property type="protein sequence ID" value="QDU58504.1"/>
    <property type="molecule type" value="Genomic_DNA"/>
</dbReference>
<feature type="transmembrane region" description="Helical" evidence="9">
    <location>
        <begin position="306"/>
        <end position="326"/>
    </location>
</feature>
<feature type="transmembrane region" description="Helical" evidence="9">
    <location>
        <begin position="332"/>
        <end position="358"/>
    </location>
</feature>
<dbReference type="PANTHER" id="PTHR22926">
    <property type="entry name" value="PHOSPHO-N-ACETYLMURAMOYL-PENTAPEPTIDE-TRANSFERASE"/>
    <property type="match status" value="1"/>
</dbReference>
<keyword evidence="3 10" id="KW-0808">Transferase</keyword>
<dbReference type="OrthoDB" id="9783652at2"/>
<keyword evidence="4 9" id="KW-0812">Transmembrane</keyword>
<dbReference type="RefSeq" id="WP_145250584.1">
    <property type="nucleotide sequence ID" value="NZ_CP036278.1"/>
</dbReference>
<keyword evidence="6 9" id="KW-0472">Membrane</keyword>
<feature type="binding site" evidence="7">
    <location>
        <position position="229"/>
    </location>
    <ligand>
        <name>Mg(2+)</name>
        <dbReference type="ChEBI" id="CHEBI:18420"/>
    </ligand>
</feature>
<dbReference type="PANTHER" id="PTHR22926:SF3">
    <property type="entry name" value="UNDECAPRENYL-PHOSPHATE ALPHA-N-ACETYLGLUCOSAMINYL 1-PHOSPHATE TRANSFERASE"/>
    <property type="match status" value="1"/>
</dbReference>
<evidence type="ECO:0000256" key="9">
    <source>
        <dbReference type="SAM" id="Phobius"/>
    </source>
</evidence>
<feature type="transmembrane region" description="Helical" evidence="9">
    <location>
        <begin position="6"/>
        <end position="31"/>
    </location>
</feature>
<evidence type="ECO:0000256" key="1">
    <source>
        <dbReference type="ARBA" id="ARBA00004651"/>
    </source>
</evidence>
<dbReference type="InterPro" id="IPR018480">
    <property type="entry name" value="PNAcMuramoyl-5peptid_Trfase_CS"/>
</dbReference>
<name>A0A518AUV4_9BACT</name>
<dbReference type="AlphaFoldDB" id="A0A518AUV4"/>
<evidence type="ECO:0000256" key="3">
    <source>
        <dbReference type="ARBA" id="ARBA00022679"/>
    </source>
</evidence>
<feature type="compositionally biased region" description="Polar residues" evidence="8">
    <location>
        <begin position="512"/>
        <end position="523"/>
    </location>
</feature>
<feature type="region of interest" description="Disordered" evidence="8">
    <location>
        <begin position="506"/>
        <end position="533"/>
    </location>
</feature>
<protein>
    <submittedName>
        <fullName evidence="10">WecA-like glycosyltransferase</fullName>
        <ecNumber evidence="10">2.7.8.33</ecNumber>
    </submittedName>
</protein>
<dbReference type="PROSITE" id="PS01348">
    <property type="entry name" value="MRAY_2"/>
    <property type="match status" value="1"/>
</dbReference>
<keyword evidence="2" id="KW-1003">Cell membrane</keyword>
<dbReference type="GO" id="GO:0071555">
    <property type="term" value="P:cell wall organization"/>
    <property type="evidence" value="ECO:0007669"/>
    <property type="project" value="TreeGrafter"/>
</dbReference>
<reference evidence="10 11" key="1">
    <citation type="submission" date="2019-02" db="EMBL/GenBank/DDBJ databases">
        <title>Deep-cultivation of Planctomycetes and their phenomic and genomic characterization uncovers novel biology.</title>
        <authorList>
            <person name="Wiegand S."/>
            <person name="Jogler M."/>
            <person name="Boedeker C."/>
            <person name="Pinto D."/>
            <person name="Vollmers J."/>
            <person name="Rivas-Marin E."/>
            <person name="Kohn T."/>
            <person name="Peeters S.H."/>
            <person name="Heuer A."/>
            <person name="Rast P."/>
            <person name="Oberbeckmann S."/>
            <person name="Bunk B."/>
            <person name="Jeske O."/>
            <person name="Meyerdierks A."/>
            <person name="Storesund J.E."/>
            <person name="Kallscheuer N."/>
            <person name="Luecker S."/>
            <person name="Lage O.M."/>
            <person name="Pohl T."/>
            <person name="Merkel B.J."/>
            <person name="Hornburger P."/>
            <person name="Mueller R.-W."/>
            <person name="Bruemmer F."/>
            <person name="Labrenz M."/>
            <person name="Spormann A.M."/>
            <person name="Op den Camp H."/>
            <person name="Overmann J."/>
            <person name="Amann R."/>
            <person name="Jetten M.S.M."/>
            <person name="Mascher T."/>
            <person name="Medema M.H."/>
            <person name="Devos D.P."/>
            <person name="Kaster A.-K."/>
            <person name="Ovreas L."/>
            <person name="Rohde M."/>
            <person name="Galperin M.Y."/>
            <person name="Jogler C."/>
        </authorList>
    </citation>
    <scope>NUCLEOTIDE SEQUENCE [LARGE SCALE GENOMIC DNA]</scope>
    <source>
        <strain evidence="10 11">Pan181</strain>
    </source>
</reference>
<keyword evidence="11" id="KW-1185">Reference proteome</keyword>
<feature type="transmembrane region" description="Helical" evidence="9">
    <location>
        <begin position="119"/>
        <end position="136"/>
    </location>
</feature>
<evidence type="ECO:0000313" key="11">
    <source>
        <dbReference type="Proteomes" id="UP000315750"/>
    </source>
</evidence>
<dbReference type="GO" id="GO:0044038">
    <property type="term" value="P:cell wall macromolecule biosynthetic process"/>
    <property type="evidence" value="ECO:0007669"/>
    <property type="project" value="TreeGrafter"/>
</dbReference>
<evidence type="ECO:0000256" key="2">
    <source>
        <dbReference type="ARBA" id="ARBA00022475"/>
    </source>
</evidence>
<evidence type="ECO:0000256" key="6">
    <source>
        <dbReference type="ARBA" id="ARBA00023136"/>
    </source>
</evidence>
<keyword evidence="7" id="KW-0479">Metal-binding</keyword>
<dbReference type="GO" id="GO:0009103">
    <property type="term" value="P:lipopolysaccharide biosynthetic process"/>
    <property type="evidence" value="ECO:0007669"/>
    <property type="project" value="TreeGrafter"/>
</dbReference>
<feature type="transmembrane region" description="Helical" evidence="9">
    <location>
        <begin position="88"/>
        <end position="107"/>
    </location>
</feature>
<dbReference type="CDD" id="cd06853">
    <property type="entry name" value="GT_WecA_like"/>
    <property type="match status" value="1"/>
</dbReference>
<proteinExistence type="predicted"/>
<feature type="transmembrane region" description="Helical" evidence="9">
    <location>
        <begin position="252"/>
        <end position="275"/>
    </location>
</feature>
<dbReference type="GO" id="GO:0046872">
    <property type="term" value="F:metal ion binding"/>
    <property type="evidence" value="ECO:0007669"/>
    <property type="project" value="UniProtKB-KW"/>
</dbReference>